<reference evidence="8" key="1">
    <citation type="submission" date="2021-10" db="EMBL/GenBank/DDBJ databases">
        <title>Streptomyces nigrumlapis sp.nov.,an antimicrobial producing actinobacterium isolated from Black Gobi rocks.</title>
        <authorList>
            <person name="Wen Y."/>
            <person name="Zhang W."/>
            <person name="Liu X.G."/>
        </authorList>
    </citation>
    <scope>NUCLEOTIDE SEQUENCE</scope>
    <source>
        <strain evidence="8">ST13-2-2</strain>
    </source>
</reference>
<evidence type="ECO:0000313" key="8">
    <source>
        <dbReference type="EMBL" id="UQA90573.1"/>
    </source>
</evidence>
<dbReference type="EMBL" id="CP086322">
    <property type="protein sequence ID" value="UQA90573.1"/>
    <property type="molecule type" value="Genomic_DNA"/>
</dbReference>
<evidence type="ECO:0000256" key="6">
    <source>
        <dbReference type="SAM" id="MobiDB-lite"/>
    </source>
</evidence>
<dbReference type="RefSeq" id="WP_248861313.1">
    <property type="nucleotide sequence ID" value="NZ_CP086322.1"/>
</dbReference>
<organism evidence="8 9">
    <name type="scientific">Streptomyces halobius</name>
    <dbReference type="NCBI Taxonomy" id="2879846"/>
    <lineage>
        <taxon>Bacteria</taxon>
        <taxon>Bacillati</taxon>
        <taxon>Actinomycetota</taxon>
        <taxon>Actinomycetes</taxon>
        <taxon>Kitasatosporales</taxon>
        <taxon>Streptomycetaceae</taxon>
        <taxon>Streptomyces</taxon>
    </lineage>
</organism>
<gene>
    <name evidence="8" type="ORF">K9S39_00445</name>
</gene>
<feature type="region of interest" description="Disordered" evidence="6">
    <location>
        <begin position="57"/>
        <end position="91"/>
    </location>
</feature>
<dbReference type="PANTHER" id="PTHR13593:SF113">
    <property type="entry name" value="SI:DKEY-266F7.9"/>
    <property type="match status" value="1"/>
</dbReference>
<comment type="catalytic activity">
    <reaction evidence="1">
        <text>a 1,2-diacyl-sn-glycero-3-phospho-(1D-myo-inositol) = 1D-myo-inositol 1,2-cyclic phosphate + a 1,2-diacyl-sn-glycerol</text>
        <dbReference type="Rhea" id="RHEA:17093"/>
        <dbReference type="ChEBI" id="CHEBI:17815"/>
        <dbReference type="ChEBI" id="CHEBI:57880"/>
        <dbReference type="ChEBI" id="CHEBI:58484"/>
        <dbReference type="EC" id="4.6.1.13"/>
    </reaction>
</comment>
<dbReference type="PANTHER" id="PTHR13593">
    <property type="match status" value="1"/>
</dbReference>
<dbReference type="Proteomes" id="UP000830115">
    <property type="component" value="Chromosome"/>
</dbReference>
<proteinExistence type="predicted"/>
<dbReference type="SUPFAM" id="SSF51695">
    <property type="entry name" value="PLC-like phosphodiesterases"/>
    <property type="match status" value="1"/>
</dbReference>
<dbReference type="SMART" id="SM00148">
    <property type="entry name" value="PLCXc"/>
    <property type="match status" value="1"/>
</dbReference>
<evidence type="ECO:0000256" key="2">
    <source>
        <dbReference type="ARBA" id="ARBA00012581"/>
    </source>
</evidence>
<protein>
    <recommendedName>
        <fullName evidence="3">1-phosphatidylinositol phosphodiesterase</fullName>
        <ecNumber evidence="2">4.6.1.13</ecNumber>
    </recommendedName>
    <alternativeName>
        <fullName evidence="4">Phosphatidylinositol diacylglycerol-lyase</fullName>
    </alternativeName>
    <alternativeName>
        <fullName evidence="5">Phosphatidylinositol-specific phospholipase C</fullName>
    </alternativeName>
</protein>
<evidence type="ECO:0000256" key="3">
    <source>
        <dbReference type="ARBA" id="ARBA00019758"/>
    </source>
</evidence>
<feature type="domain" description="Phosphatidylinositol-specific phospholipase C X" evidence="7">
    <location>
        <begin position="104"/>
        <end position="247"/>
    </location>
</feature>
<sequence>MAISITRPAADDASEVPVEPPHGRSGEEAELELVAYAGAGACPEYGDGELRYGAQALASSSSPDGDGTDRATAPPAEVEPAPRTGRVPVSSDWMAGIPSHVDIRDMSIPGTHESAAYQENVGSAGYALCQSRDLEWQLNNGVRYLDVRLRRMDSKVFSVHHGDYYLKQMFGDVLQTCRSFLGNHRSETILMRISQTKSNASAQDFAQTFNHYLDTYWGGSGMRNNFYIGSTFPTLGQARGKIVLMSGWPYLGYGLHFSNENVFDLQDVASSPTPPSKKDAVRNHLNRAVNTASKQKMFVNHTSAYGTPVIGLTPWGHAEQLNPYTLGLLNGVAAGKTTGVIAMDYIDRPAGSTSGGKNTLLLPSSS</sequence>
<evidence type="ECO:0000256" key="5">
    <source>
        <dbReference type="ARBA" id="ARBA00030782"/>
    </source>
</evidence>
<dbReference type="PROSITE" id="PS50007">
    <property type="entry name" value="PIPLC_X_DOMAIN"/>
    <property type="match status" value="1"/>
</dbReference>
<evidence type="ECO:0000256" key="4">
    <source>
        <dbReference type="ARBA" id="ARBA00030474"/>
    </source>
</evidence>
<dbReference type="Pfam" id="PF00388">
    <property type="entry name" value="PI-PLC-X"/>
    <property type="match status" value="1"/>
</dbReference>
<feature type="compositionally biased region" description="Low complexity" evidence="6">
    <location>
        <begin position="70"/>
        <end position="84"/>
    </location>
</feature>
<accession>A0ABY4M031</accession>
<dbReference type="InterPro" id="IPR000909">
    <property type="entry name" value="PLipase_C_PInositol-sp_X_dom"/>
</dbReference>
<name>A0ABY4M031_9ACTN</name>
<dbReference type="EC" id="4.6.1.13" evidence="2"/>
<dbReference type="Gene3D" id="3.20.20.190">
    <property type="entry name" value="Phosphatidylinositol (PI) phosphodiesterase"/>
    <property type="match status" value="1"/>
</dbReference>
<dbReference type="InterPro" id="IPR017946">
    <property type="entry name" value="PLC-like_Pdiesterase_TIM-brl"/>
</dbReference>
<dbReference type="CDD" id="cd08586">
    <property type="entry name" value="PI-PLCc_BcPLC_like"/>
    <property type="match status" value="1"/>
</dbReference>
<dbReference type="InterPro" id="IPR051057">
    <property type="entry name" value="PI-PLC_domain"/>
</dbReference>
<keyword evidence="9" id="KW-1185">Reference proteome</keyword>
<feature type="region of interest" description="Disordered" evidence="6">
    <location>
        <begin position="1"/>
        <end position="30"/>
    </location>
</feature>
<evidence type="ECO:0000313" key="9">
    <source>
        <dbReference type="Proteomes" id="UP000830115"/>
    </source>
</evidence>
<evidence type="ECO:0000256" key="1">
    <source>
        <dbReference type="ARBA" id="ARBA00001316"/>
    </source>
</evidence>
<evidence type="ECO:0000259" key="7">
    <source>
        <dbReference type="SMART" id="SM00148"/>
    </source>
</evidence>